<gene>
    <name evidence="1" type="ORF">DLAC_07540</name>
</gene>
<dbReference type="Proteomes" id="UP000076078">
    <property type="component" value="Unassembled WGS sequence"/>
</dbReference>
<protein>
    <submittedName>
        <fullName evidence="1">Uncharacterized protein</fullName>
    </submittedName>
</protein>
<sequence>MNQQSNEFLDKLSKKQKDIRETLLNQLSFDSISVVKSTIETVNQNNWLEFSIFFPHLYKSYDKLDEKTLYTLYRIVNKWIDVNYNKRDSKCYIKNEEIQALIGILGKNNSSIQEEATTEYFVHRNIKFLTESLKFRDESLRDTLLPSYSTLIPLVIKNSWNVNPNPLDHIIDYFGREQMSSIILNYFNTWAKSPRYQDAIKLCRLLNAFSSLRIVDIYQSSKTPDQPDIYDVLLDLFLKFSYDEYLTMEFLVFINSNLEGFIQHHQKLKEFLFSDILEYDNDEALCRVLAQLIKYPKEMAQYIPNLLDNLLEKNRVVAFNWLLTSVPSKYKDNLQCYIKPILDRVADMKVKFLPLYISLVHIFEIMYSDNQAKETKPQVLSNIKSFFGQLNFNKIIVDTIYQSQQPMEIIKSLLKVMEYVGTKSRVVSLFTLVNSTLDSYFKSSNNMSRVYSTLEYLIKEHNDWYLGNHQNEELLFNIMISLSKCQGSLFTKFYPLVLIFFTNYLPEIKNSPVNFSQLANGLIENCDVHLNETSLENIEHTVYVITTLSKFNEFSKSPVMNLLVQFTKKLTMASIAVYQEHNNLLDSLVNNLSTILKIIGKHEFKGQFKLQNLISNLIEPNHKNFYAYSLLFHLASTNDYQEESVYILHCLFTMDKYRKSFNLNERFIPMYKDILVKLNKNHTLDGYFNNLGCTKTQETVSKDTPTLPDYIIKDIFKMVYAVSDEKLLRTKNNLLFLSKKYYNYTSILAGYYLCYQIPLQNVRYKLPYSAIRNISTQRTRTSNLFMIPKGEIADITQLHIDSVYKADIKSMKPTSIVVTSQNGLRQFLENSKKLQNSFFSDLTYLKVDMNNMDSHYSYHGYHGYYQNESFADDVLSLILQCPKLRKLHLTMDTNMHPATGFKILEHLAISVLPIQPIQLKIHYVATSSNIPTTNDTFNNSLQYCKQFSLNTSHLQAYSILKNIKKLKLLNCNSDFNPQYFQTTKNLKTLTIADSSDCHMSNLIKILEINNSIENVVIENYGFDSFSSHNITPSMIACRNFKITQTHMKNLFEKIQSKSHIKSLKIETLTGQPILNNWSQINLGRFTTSDYIHFYSN</sequence>
<name>A0A151ZCS2_TIELA</name>
<proteinExistence type="predicted"/>
<evidence type="ECO:0000313" key="2">
    <source>
        <dbReference type="Proteomes" id="UP000076078"/>
    </source>
</evidence>
<evidence type="ECO:0000313" key="1">
    <source>
        <dbReference type="EMBL" id="KYQ91752.1"/>
    </source>
</evidence>
<comment type="caution">
    <text evidence="1">The sequence shown here is derived from an EMBL/GenBank/DDBJ whole genome shotgun (WGS) entry which is preliminary data.</text>
</comment>
<accession>A0A151ZCS2</accession>
<organism evidence="1 2">
    <name type="scientific">Tieghemostelium lacteum</name>
    <name type="common">Slime mold</name>
    <name type="synonym">Dictyostelium lacteum</name>
    <dbReference type="NCBI Taxonomy" id="361077"/>
    <lineage>
        <taxon>Eukaryota</taxon>
        <taxon>Amoebozoa</taxon>
        <taxon>Evosea</taxon>
        <taxon>Eumycetozoa</taxon>
        <taxon>Dictyostelia</taxon>
        <taxon>Dictyosteliales</taxon>
        <taxon>Raperosteliaceae</taxon>
        <taxon>Tieghemostelium</taxon>
    </lineage>
</organism>
<dbReference type="AlphaFoldDB" id="A0A151ZCS2"/>
<reference evidence="1 2" key="1">
    <citation type="submission" date="2015-12" db="EMBL/GenBank/DDBJ databases">
        <title>Dictyostelia acquired genes for synthesis and detection of signals that induce cell-type specialization by lateral gene transfer from prokaryotes.</title>
        <authorList>
            <person name="Gloeckner G."/>
            <person name="Schaap P."/>
        </authorList>
    </citation>
    <scope>NUCLEOTIDE SEQUENCE [LARGE SCALE GENOMIC DNA]</scope>
    <source>
        <strain evidence="1 2">TK</strain>
    </source>
</reference>
<dbReference type="InParanoid" id="A0A151ZCS2"/>
<dbReference type="EMBL" id="LODT01000034">
    <property type="protein sequence ID" value="KYQ91752.1"/>
    <property type="molecule type" value="Genomic_DNA"/>
</dbReference>
<keyword evidence="2" id="KW-1185">Reference proteome</keyword>